<sequence length="134" mass="15101">MCVVECQNCGALQTNVPAGTIVKMCFDCVREIVAPAYSQAPKKTGFPKGWKFMKVFVYSDGTVYHKGVEQPTLKGTLDPTVIEPKIKKSKAQKAQEKQQALAELQKLKIALKKETRKTYAKKLESQIKRLQRQL</sequence>
<evidence type="ECO:0000256" key="1">
    <source>
        <dbReference type="SAM" id="Coils"/>
    </source>
</evidence>
<organism evidence="2">
    <name type="scientific">uncultured Caudovirales phage</name>
    <dbReference type="NCBI Taxonomy" id="2100421"/>
    <lineage>
        <taxon>Viruses</taxon>
        <taxon>Duplodnaviria</taxon>
        <taxon>Heunggongvirae</taxon>
        <taxon>Uroviricota</taxon>
        <taxon>Caudoviricetes</taxon>
        <taxon>Peduoviridae</taxon>
        <taxon>Maltschvirus</taxon>
        <taxon>Maltschvirus maltsch</taxon>
    </lineage>
</organism>
<keyword evidence="1" id="KW-0175">Coiled coil</keyword>
<name>A0A6J5MEC3_9CAUD</name>
<evidence type="ECO:0000313" key="2">
    <source>
        <dbReference type="EMBL" id="CAB4143430.1"/>
    </source>
</evidence>
<protein>
    <submittedName>
        <fullName evidence="2">Uncharacterized protein</fullName>
    </submittedName>
</protein>
<reference evidence="2" key="1">
    <citation type="submission" date="2020-04" db="EMBL/GenBank/DDBJ databases">
        <authorList>
            <person name="Chiriac C."/>
            <person name="Salcher M."/>
            <person name="Ghai R."/>
            <person name="Kavagutti S V."/>
        </authorList>
    </citation>
    <scope>NUCLEOTIDE SEQUENCE</scope>
</reference>
<dbReference type="EMBL" id="LR796421">
    <property type="protein sequence ID" value="CAB4143430.1"/>
    <property type="molecule type" value="Genomic_DNA"/>
</dbReference>
<proteinExistence type="predicted"/>
<feature type="coiled-coil region" evidence="1">
    <location>
        <begin position="87"/>
        <end position="133"/>
    </location>
</feature>
<gene>
    <name evidence="2" type="ORF">UFOVP450_137</name>
</gene>
<accession>A0A6J5MEC3</accession>